<gene>
    <name evidence="1" type="ORF">GM51_7080</name>
</gene>
<dbReference type="EMBL" id="JNSL01000034">
    <property type="protein sequence ID" value="KGA19134.1"/>
    <property type="molecule type" value="Genomic_DNA"/>
</dbReference>
<evidence type="ECO:0000313" key="1">
    <source>
        <dbReference type="EMBL" id="KGA19134.1"/>
    </source>
</evidence>
<proteinExistence type="predicted"/>
<dbReference type="InterPro" id="IPR014990">
    <property type="entry name" value="DUF1838"/>
</dbReference>
<evidence type="ECO:0008006" key="2">
    <source>
        <dbReference type="Google" id="ProtNLM"/>
    </source>
</evidence>
<protein>
    <recommendedName>
        <fullName evidence="2">DUF1838 domain-containing protein</fullName>
    </recommendedName>
</protein>
<dbReference type="AlphaFoldDB" id="A0A094QAJ2"/>
<comment type="caution">
    <text evidence="1">The sequence shown here is derived from an EMBL/GenBank/DDBJ whole genome shotgun (WGS) entry which is preliminary data.</text>
</comment>
<accession>A0A094QAJ2</accession>
<name>A0A094QAJ2_9ZZZZ</name>
<organism evidence="1">
    <name type="scientific">freshwater metagenome</name>
    <dbReference type="NCBI Taxonomy" id="449393"/>
    <lineage>
        <taxon>unclassified sequences</taxon>
        <taxon>metagenomes</taxon>
        <taxon>ecological metagenomes</taxon>
    </lineage>
</organism>
<reference evidence="1" key="1">
    <citation type="submission" date="2014-06" db="EMBL/GenBank/DDBJ databases">
        <title>Key roles for freshwater Actinobacteria revealed by deep metagenomic sequencing.</title>
        <authorList>
            <person name="Ghai R."/>
            <person name="Mizuno C.M."/>
            <person name="Picazo A."/>
            <person name="Camacho A."/>
            <person name="Rodriguez-Valera F."/>
        </authorList>
    </citation>
    <scope>NUCLEOTIDE SEQUENCE</scope>
</reference>
<sequence>MKRIKAIGLSAALIAGLISIPAQASADDGSVGALYLTIKSDDQKLALQYAGRPDGKEMYFRISGTIYAQVPGGGPVAPGMRQGAKLWNIEGYNVRKLVRNGEYIYLVSREILYYTDPTDPTKVLTTWKSSYDGKTYPVVPILNDTVNSVYRVKNGVLYGVPAAIGTAFQVEGAVGAPTTLGDGTKVFVSDIPLNYGLDDDGRYGIKDPFGFATGYTSRASDKFTGTTARYTGIEAFDFWITKPGQMRMLPKNAAGEARVPSGPAPFYNSWARVSPMPPFTCIGEAATGIHAIYHARAWTLSTWNKVEKWLRDAVIATDAQYQYAPATAPVAPGASADRFIPLWKNQTSWSAFFNSQLKGKGTAGADLTWATWCANNAK</sequence>
<dbReference type="Pfam" id="PF08894">
    <property type="entry name" value="DUF1838"/>
    <property type="match status" value="1"/>
</dbReference>